<keyword evidence="3" id="KW-1185">Reference proteome</keyword>
<evidence type="ECO:0008006" key="4">
    <source>
        <dbReference type="Google" id="ProtNLM"/>
    </source>
</evidence>
<dbReference type="STRING" id="1416779.SAMN05444409_0733"/>
<evidence type="ECO:0000313" key="2">
    <source>
        <dbReference type="EMBL" id="SIN84255.1"/>
    </source>
</evidence>
<evidence type="ECO:0000313" key="3">
    <source>
        <dbReference type="Proteomes" id="UP000185207"/>
    </source>
</evidence>
<feature type="compositionally biased region" description="Basic and acidic residues" evidence="1">
    <location>
        <begin position="13"/>
        <end position="26"/>
    </location>
</feature>
<reference evidence="3" key="1">
    <citation type="submission" date="2016-11" db="EMBL/GenBank/DDBJ databases">
        <authorList>
            <person name="Varghese N."/>
            <person name="Submissions S."/>
        </authorList>
    </citation>
    <scope>NUCLEOTIDE SEQUENCE [LARGE SCALE GENOMIC DNA]</scope>
    <source>
        <strain evidence="3">DSM 27623</strain>
    </source>
</reference>
<dbReference type="EMBL" id="FSRK01000001">
    <property type="protein sequence ID" value="SIN84255.1"/>
    <property type="molecule type" value="Genomic_DNA"/>
</dbReference>
<dbReference type="AlphaFoldDB" id="A0A1N6EMM1"/>
<name>A0A1N6EMM1_9FLAO</name>
<evidence type="ECO:0000256" key="1">
    <source>
        <dbReference type="SAM" id="MobiDB-lite"/>
    </source>
</evidence>
<feature type="region of interest" description="Disordered" evidence="1">
    <location>
        <begin position="1"/>
        <end position="26"/>
    </location>
</feature>
<gene>
    <name evidence="2" type="ORF">SAMN05444409_0733</name>
</gene>
<sequence length="195" mass="22890">MSDNKPVSTEPKVQAEPKPEPVKSVFEEPKKVIQKASEPIARSSSNSQFSIKAALEKKEEVKKDEFSEIKDENLPSNHFSQTDLDREWEIFLKNTSKTNTFLYNAISSFKMEKSDENLVVVKYSSEFAKSEFDRVSPEFFNHFRHKVNNFKFEIDYQTDLTIKKEVMTKRKIFEKFVEINPLLKDLDDLMRFDLS</sequence>
<dbReference type="Proteomes" id="UP000185207">
    <property type="component" value="Unassembled WGS sequence"/>
</dbReference>
<proteinExistence type="predicted"/>
<organism evidence="2 3">
    <name type="scientific">Epilithonimonas zeae</name>
    <dbReference type="NCBI Taxonomy" id="1416779"/>
    <lineage>
        <taxon>Bacteria</taxon>
        <taxon>Pseudomonadati</taxon>
        <taxon>Bacteroidota</taxon>
        <taxon>Flavobacteriia</taxon>
        <taxon>Flavobacteriales</taxon>
        <taxon>Weeksellaceae</taxon>
        <taxon>Chryseobacterium group</taxon>
        <taxon>Epilithonimonas</taxon>
    </lineage>
</organism>
<protein>
    <recommendedName>
        <fullName evidence="4">DNA polymerase III subunit gamma/tau</fullName>
    </recommendedName>
</protein>
<accession>A0A1N6EMM1</accession>